<protein>
    <submittedName>
        <fullName evidence="1">Uncharacterized protein</fullName>
    </submittedName>
</protein>
<sequence length="125" mass="14109">MKVKKASSSLSEISYQTPGYITRSDISSMFSHYHSVTVNMNPSIIIPEPGMYRISLKIGNARHLAVASITEPIDLKKHEDRKIRVYIANVSREINDEKVLISWRNLPENMPNQVNEDGLGKVVSL</sequence>
<reference evidence="2" key="1">
    <citation type="submission" date="2017-11" db="EMBL/GenBank/DDBJ databases">
        <authorList>
            <person name="Zhu W."/>
        </authorList>
    </citation>
    <scope>NUCLEOTIDE SEQUENCE [LARGE SCALE GENOMIC DNA]</scope>
    <source>
        <strain evidence="2">CAU 1183</strain>
    </source>
</reference>
<dbReference type="AlphaFoldDB" id="A0A3D8PKT5"/>
<dbReference type="EMBL" id="PIOC01000032">
    <property type="protein sequence ID" value="RDW15841.1"/>
    <property type="molecule type" value="Genomic_DNA"/>
</dbReference>
<organism evidence="1 2">
    <name type="scientific">Oceanobacillus arenosus</name>
    <dbReference type="NCBI Taxonomy" id="1229153"/>
    <lineage>
        <taxon>Bacteria</taxon>
        <taxon>Bacillati</taxon>
        <taxon>Bacillota</taxon>
        <taxon>Bacilli</taxon>
        <taxon>Bacillales</taxon>
        <taxon>Bacillaceae</taxon>
        <taxon>Oceanobacillus</taxon>
    </lineage>
</organism>
<accession>A0A3D8PKT5</accession>
<dbReference type="RefSeq" id="WP_115774895.1">
    <property type="nucleotide sequence ID" value="NZ_PIOC01000032.1"/>
</dbReference>
<keyword evidence="2" id="KW-1185">Reference proteome</keyword>
<evidence type="ECO:0000313" key="1">
    <source>
        <dbReference type="EMBL" id="RDW15841.1"/>
    </source>
</evidence>
<evidence type="ECO:0000313" key="2">
    <source>
        <dbReference type="Proteomes" id="UP000257143"/>
    </source>
</evidence>
<proteinExistence type="predicted"/>
<dbReference type="Proteomes" id="UP000257143">
    <property type="component" value="Unassembled WGS sequence"/>
</dbReference>
<comment type="caution">
    <text evidence="1">The sequence shown here is derived from an EMBL/GenBank/DDBJ whole genome shotgun (WGS) entry which is preliminary data.</text>
</comment>
<dbReference type="OrthoDB" id="2720515at2"/>
<gene>
    <name evidence="1" type="ORF">CWR48_19145</name>
</gene>
<name>A0A3D8PKT5_9BACI</name>